<dbReference type="Pfam" id="PF02880">
    <property type="entry name" value="PGM_PMM_III"/>
    <property type="match status" value="1"/>
</dbReference>
<dbReference type="EMBL" id="VSSQ01047843">
    <property type="protein sequence ID" value="MPN01867.1"/>
    <property type="molecule type" value="Genomic_DNA"/>
</dbReference>
<feature type="domain" description="Alpha-D-phosphohexomutase C-terminal" evidence="6">
    <location>
        <begin position="104"/>
        <end position="170"/>
    </location>
</feature>
<evidence type="ECO:0000256" key="2">
    <source>
        <dbReference type="ARBA" id="ARBA00022553"/>
    </source>
</evidence>
<evidence type="ECO:0000256" key="1">
    <source>
        <dbReference type="ARBA" id="ARBA00001946"/>
    </source>
</evidence>
<evidence type="ECO:0000256" key="3">
    <source>
        <dbReference type="ARBA" id="ARBA00022723"/>
    </source>
</evidence>
<protein>
    <submittedName>
        <fullName evidence="8">Phosphoglucosamine mutase</fullName>
        <ecNumber evidence="8">5.4.2.10</ecNumber>
    </submittedName>
</protein>
<dbReference type="PANTHER" id="PTHR42946">
    <property type="entry name" value="PHOSPHOHEXOSE MUTASE"/>
    <property type="match status" value="1"/>
</dbReference>
<dbReference type="SUPFAM" id="SSF53738">
    <property type="entry name" value="Phosphoglucomutase, first 3 domains"/>
    <property type="match status" value="1"/>
</dbReference>
<dbReference type="FunFam" id="3.30.310.50:FF:000001">
    <property type="entry name" value="Phosphoglucosamine mutase"/>
    <property type="match status" value="1"/>
</dbReference>
<organism evidence="8">
    <name type="scientific">bioreactor metagenome</name>
    <dbReference type="NCBI Taxonomy" id="1076179"/>
    <lineage>
        <taxon>unclassified sequences</taxon>
        <taxon>metagenomes</taxon>
        <taxon>ecological metagenomes</taxon>
    </lineage>
</organism>
<feature type="domain" description="Alpha-D-phosphohexomutase alpha/beta/alpha" evidence="7">
    <location>
        <begin position="3"/>
        <end position="100"/>
    </location>
</feature>
<name>A0A645EJD2_9ZZZZ</name>
<dbReference type="GO" id="GO:0009252">
    <property type="term" value="P:peptidoglycan biosynthetic process"/>
    <property type="evidence" value="ECO:0007669"/>
    <property type="project" value="TreeGrafter"/>
</dbReference>
<dbReference type="GO" id="GO:0008966">
    <property type="term" value="F:phosphoglucosamine mutase activity"/>
    <property type="evidence" value="ECO:0007669"/>
    <property type="project" value="UniProtKB-EC"/>
</dbReference>
<evidence type="ECO:0000256" key="4">
    <source>
        <dbReference type="ARBA" id="ARBA00022842"/>
    </source>
</evidence>
<keyword evidence="4" id="KW-0460">Magnesium</keyword>
<comment type="cofactor">
    <cofactor evidence="1">
        <name>Mg(2+)</name>
        <dbReference type="ChEBI" id="CHEBI:18420"/>
    </cofactor>
</comment>
<dbReference type="InterPro" id="IPR005843">
    <property type="entry name" value="A-D-PHexomutase_C"/>
</dbReference>
<dbReference type="Gene3D" id="3.30.310.50">
    <property type="entry name" value="Alpha-D-phosphohexomutase, C-terminal domain"/>
    <property type="match status" value="1"/>
</dbReference>
<evidence type="ECO:0000313" key="8">
    <source>
        <dbReference type="EMBL" id="MPN01867.1"/>
    </source>
</evidence>
<dbReference type="Gene3D" id="3.40.120.10">
    <property type="entry name" value="Alpha-D-Glucose-1,6-Bisphosphate, subunit A, domain 3"/>
    <property type="match status" value="1"/>
</dbReference>
<keyword evidence="2" id="KW-0597">Phosphoprotein</keyword>
<dbReference type="GO" id="GO:0006048">
    <property type="term" value="P:UDP-N-acetylglucosamine biosynthetic process"/>
    <property type="evidence" value="ECO:0007669"/>
    <property type="project" value="TreeGrafter"/>
</dbReference>
<dbReference type="InterPro" id="IPR036900">
    <property type="entry name" value="A-D-PHexomutase_C_sf"/>
</dbReference>
<comment type="caution">
    <text evidence="8">The sequence shown here is derived from an EMBL/GenBank/DDBJ whole genome shotgun (WGS) entry which is preliminary data.</text>
</comment>
<reference evidence="8" key="1">
    <citation type="submission" date="2019-08" db="EMBL/GenBank/DDBJ databases">
        <authorList>
            <person name="Kucharzyk K."/>
            <person name="Murdoch R.W."/>
            <person name="Higgins S."/>
            <person name="Loffler F."/>
        </authorList>
    </citation>
    <scope>NUCLEOTIDE SEQUENCE</scope>
</reference>
<dbReference type="InterPro" id="IPR016055">
    <property type="entry name" value="A-D-PHexomutase_a/b/a-I/II/III"/>
</dbReference>
<evidence type="ECO:0000259" key="7">
    <source>
        <dbReference type="Pfam" id="PF02880"/>
    </source>
</evidence>
<dbReference type="GO" id="GO:0005829">
    <property type="term" value="C:cytosol"/>
    <property type="evidence" value="ECO:0007669"/>
    <property type="project" value="TreeGrafter"/>
</dbReference>
<accession>A0A645EJD2</accession>
<evidence type="ECO:0000259" key="6">
    <source>
        <dbReference type="Pfam" id="PF00408"/>
    </source>
</evidence>
<dbReference type="AlphaFoldDB" id="A0A645EJD2"/>
<dbReference type="PANTHER" id="PTHR42946:SF1">
    <property type="entry name" value="PHOSPHOGLUCOMUTASE (ALPHA-D-GLUCOSE-1,6-BISPHOSPHATE-DEPENDENT)"/>
    <property type="match status" value="1"/>
</dbReference>
<dbReference type="GO" id="GO:0004615">
    <property type="term" value="F:phosphomannomutase activity"/>
    <property type="evidence" value="ECO:0007669"/>
    <property type="project" value="TreeGrafter"/>
</dbReference>
<dbReference type="EC" id="5.4.2.10" evidence="8"/>
<proteinExistence type="predicted"/>
<dbReference type="InterPro" id="IPR005846">
    <property type="entry name" value="A-D-PHexomutase_a/b/a-III"/>
</dbReference>
<dbReference type="InterPro" id="IPR050060">
    <property type="entry name" value="Phosphoglucosamine_mutase"/>
</dbReference>
<dbReference type="GO" id="GO:0005975">
    <property type="term" value="P:carbohydrate metabolic process"/>
    <property type="evidence" value="ECO:0007669"/>
    <property type="project" value="InterPro"/>
</dbReference>
<keyword evidence="3" id="KW-0479">Metal-binding</keyword>
<dbReference type="GO" id="GO:0046872">
    <property type="term" value="F:metal ion binding"/>
    <property type="evidence" value="ECO:0007669"/>
    <property type="project" value="UniProtKB-KW"/>
</dbReference>
<dbReference type="FunFam" id="3.40.120.10:FF:000002">
    <property type="entry name" value="Phosphoglucosamine mutase"/>
    <property type="match status" value="1"/>
</dbReference>
<gene>
    <name evidence="8" type="primary">glmM_35</name>
    <name evidence="8" type="ORF">SDC9_149079</name>
</gene>
<dbReference type="SUPFAM" id="SSF55957">
    <property type="entry name" value="Phosphoglucomutase, C-terminal domain"/>
    <property type="match status" value="1"/>
</dbReference>
<evidence type="ECO:0000256" key="5">
    <source>
        <dbReference type="ARBA" id="ARBA00023235"/>
    </source>
</evidence>
<dbReference type="Pfam" id="PF00408">
    <property type="entry name" value="PGM_PMM_IV"/>
    <property type="match status" value="1"/>
</dbReference>
<sequence>MKKNKLSKNVLVTTVMSNVGLHKAMKEHGGSCVKTKVGDRYVLEEMIKSGYQLGGEQSGHIIFSEFSRTGDGILTAVRLLGAMVRNNQPLSEMGALMKKYPQILLNVRVADKQGWEDKQKIKEIVNYYENVLGDNGQILVRASGTEPLIRIMAEGPDQAQLETIAANIAEVVTKELS</sequence>
<keyword evidence="5 8" id="KW-0413">Isomerase</keyword>